<protein>
    <submittedName>
        <fullName evidence="1">Uncharacterized protein</fullName>
    </submittedName>
</protein>
<reference evidence="1" key="1">
    <citation type="submission" date="2022-11" db="EMBL/GenBank/DDBJ databases">
        <title>Lacinutrix neustonica HL-RS19T sp. nov., isolated from the surface microlayer sample of brackish Lake Shihwa.</title>
        <authorList>
            <person name="Choi J.Y."/>
            <person name="Hwang C.Y."/>
        </authorList>
    </citation>
    <scope>NUCLEOTIDE SEQUENCE</scope>
    <source>
        <strain evidence="1">HL-RS19</strain>
    </source>
</reference>
<proteinExistence type="predicted"/>
<accession>A0A9E8SE27</accession>
<name>A0A9E8SE27_9FLAO</name>
<dbReference type="AlphaFoldDB" id="A0A9E8SE27"/>
<dbReference type="Proteomes" id="UP001164705">
    <property type="component" value="Chromosome"/>
</dbReference>
<sequence>MGQGVLLLDFDLETGIASNLQNITPNVTSPSGAPQQAYGVEFSPNNELLYVSTYFTTGGNSNDPNNQYGALLQFNLKASNIDASEVVIDERQTYRGGLQLGPDGKLYRAMSASYSIGSPFLSVVNAPNNIGINCDYQHNAIALTGDSRQGLPPFITSFFSEDIDIIQNGASSTTLALCAGDVYTLMAEDITDAVYTWYGDGVLLSESDFDLEVTSPGFYEVFIELSGDDCGTLEGEANVIYYDIPFANQPNDVEVCGDSETVTFDLTLQTTAIMGTQNPSLFDVNYYLSLQDAMNNQNAISGGYQNVSNPQTIYAGINNVNNTACFDITSFELVIFINPVINNVISISECDSDANPMDGFTALTLSNYNSVFLGTQDPLQYTVTYHDTSTNAELGTSALPDNYTNQTAFTDPIFIRIENNANTACYETESINIVINPVPDVFNSEIYQCDDQAMIDGFTTFNLTEANATLTGNAANRSTQFFLTLNDAQNNTNAINGNAYNNLSNPQTVFVRVTNDITGCFNFTSLTLETSNTQINDYIAAPVCDELGSEDGRNTFNLDTYSSDILNGLPDGLTIDYYETANEALLENNALPTIFENTTPYSQTIYVRVENDNACYGINEVLLTIHPLPEIP</sequence>
<keyword evidence="2" id="KW-1185">Reference proteome</keyword>
<dbReference type="KEGG" id="lnu:N7U66_18665"/>
<evidence type="ECO:0000313" key="2">
    <source>
        <dbReference type="Proteomes" id="UP001164705"/>
    </source>
</evidence>
<organism evidence="1 2">
    <name type="scientific">Lacinutrix neustonica</name>
    <dbReference type="NCBI Taxonomy" id="2980107"/>
    <lineage>
        <taxon>Bacteria</taxon>
        <taxon>Pseudomonadati</taxon>
        <taxon>Bacteroidota</taxon>
        <taxon>Flavobacteriia</taxon>
        <taxon>Flavobacteriales</taxon>
        <taxon>Flavobacteriaceae</taxon>
        <taxon>Lacinutrix</taxon>
    </lineage>
</organism>
<gene>
    <name evidence="1" type="ORF">N7U66_18665</name>
</gene>
<evidence type="ECO:0000313" key="1">
    <source>
        <dbReference type="EMBL" id="WAC01864.1"/>
    </source>
</evidence>
<dbReference type="RefSeq" id="WP_267676462.1">
    <property type="nucleotide sequence ID" value="NZ_CP113088.1"/>
</dbReference>
<dbReference type="EMBL" id="CP113088">
    <property type="protein sequence ID" value="WAC01864.1"/>
    <property type="molecule type" value="Genomic_DNA"/>
</dbReference>